<dbReference type="Proteomes" id="UP001556367">
    <property type="component" value="Unassembled WGS sequence"/>
</dbReference>
<evidence type="ECO:0000313" key="3">
    <source>
        <dbReference type="Proteomes" id="UP001556367"/>
    </source>
</evidence>
<protein>
    <recommendedName>
        <fullName evidence="1">BTB domain-containing protein</fullName>
    </recommendedName>
</protein>
<feature type="domain" description="BTB" evidence="1">
    <location>
        <begin position="66"/>
        <end position="160"/>
    </location>
</feature>
<evidence type="ECO:0000259" key="1">
    <source>
        <dbReference type="Pfam" id="PF00651"/>
    </source>
</evidence>
<name>A0ABR3JWD5_9AGAR</name>
<organism evidence="2 3">
    <name type="scientific">Hohenbuehelia grisea</name>
    <dbReference type="NCBI Taxonomy" id="104357"/>
    <lineage>
        <taxon>Eukaryota</taxon>
        <taxon>Fungi</taxon>
        <taxon>Dikarya</taxon>
        <taxon>Basidiomycota</taxon>
        <taxon>Agaricomycotina</taxon>
        <taxon>Agaricomycetes</taxon>
        <taxon>Agaricomycetidae</taxon>
        <taxon>Agaricales</taxon>
        <taxon>Pleurotineae</taxon>
        <taxon>Pleurotaceae</taxon>
        <taxon>Hohenbuehelia</taxon>
    </lineage>
</organism>
<accession>A0ABR3JWD5</accession>
<sequence length="320" mass="36828">MDDDDRLVKRPRIDDVPVARRDPYLYFHDGNVVLCAEGCVSEPVIGPTDAASVNPPSNEAKSVITYFRVHQSILSLQSPVFRDMFSLPQGPDTDTGETYDGLHPVRLYDTAQELSNFLRVFYDPYFVSAAPYTRGYASSMLGPLKLANKYQVAPLRDQIIARLREIWPKDLEDYDAFRTQSRSCQEIFDTISLVLAGRIQDEVPYELAFMYYCVSVISTLGRVYSIDPAYFRIMFKGRRCLDKEMVSWKGPQFQCQHTPSECQRERFQETFQSILVKDDNPLKFFSKLCLACSVTVRSYMVEAREKCFASIIKNFQHLVE</sequence>
<dbReference type="InterPro" id="IPR011333">
    <property type="entry name" value="SKP1/BTB/POZ_sf"/>
</dbReference>
<reference evidence="3" key="1">
    <citation type="submission" date="2024-06" db="EMBL/GenBank/DDBJ databases">
        <title>Multi-omics analyses provide insights into the biosynthesis of the anticancer antibiotic pleurotin in Hohenbuehelia grisea.</title>
        <authorList>
            <person name="Weaver J.A."/>
            <person name="Alberti F."/>
        </authorList>
    </citation>
    <scope>NUCLEOTIDE SEQUENCE [LARGE SCALE GENOMIC DNA]</scope>
    <source>
        <strain evidence="3">T-177</strain>
    </source>
</reference>
<dbReference type="InterPro" id="IPR000210">
    <property type="entry name" value="BTB/POZ_dom"/>
</dbReference>
<dbReference type="SUPFAM" id="SSF54695">
    <property type="entry name" value="POZ domain"/>
    <property type="match status" value="1"/>
</dbReference>
<dbReference type="Pfam" id="PF00651">
    <property type="entry name" value="BTB"/>
    <property type="match status" value="1"/>
</dbReference>
<gene>
    <name evidence="2" type="ORF">HGRIS_011863</name>
</gene>
<dbReference type="EMBL" id="JASNQZ010000002">
    <property type="protein sequence ID" value="KAL0960229.1"/>
    <property type="molecule type" value="Genomic_DNA"/>
</dbReference>
<proteinExistence type="predicted"/>
<dbReference type="Gene3D" id="3.30.710.10">
    <property type="entry name" value="Potassium Channel Kv1.1, Chain A"/>
    <property type="match status" value="1"/>
</dbReference>
<keyword evidence="3" id="KW-1185">Reference proteome</keyword>
<evidence type="ECO:0000313" key="2">
    <source>
        <dbReference type="EMBL" id="KAL0960229.1"/>
    </source>
</evidence>
<comment type="caution">
    <text evidence="2">The sequence shown here is derived from an EMBL/GenBank/DDBJ whole genome shotgun (WGS) entry which is preliminary data.</text>
</comment>